<feature type="region of interest" description="Disordered" evidence="1">
    <location>
        <begin position="139"/>
        <end position="170"/>
    </location>
</feature>
<comment type="caution">
    <text evidence="2">The sequence shown here is derived from an EMBL/GenBank/DDBJ whole genome shotgun (WGS) entry which is preliminary data.</text>
</comment>
<feature type="region of interest" description="Disordered" evidence="1">
    <location>
        <begin position="1"/>
        <end position="59"/>
    </location>
</feature>
<dbReference type="EMBL" id="MCFA01000303">
    <property type="protein sequence ID" value="ORX94642.1"/>
    <property type="molecule type" value="Genomic_DNA"/>
</dbReference>
<sequence length="170" mass="18852">MEDDLVLIGEERSMTLVSSPPSEQAERIQDRKSSNPTERVKETPSCQPPPPNAHDTDKYPTLQAATDYKLAFRCNQQQCLQPGHLRSSELERNPPSNQCCICFPNSRCQIPQVASCIHKSPPPNEPLWSFPQPPCDPEPLCPLNQYPSNFNESSAPPPPPPPVSAANDQI</sequence>
<protein>
    <submittedName>
        <fullName evidence="2">Uncharacterized protein</fullName>
    </submittedName>
</protein>
<evidence type="ECO:0000313" key="2">
    <source>
        <dbReference type="EMBL" id="ORX94642.1"/>
    </source>
</evidence>
<reference evidence="2 3" key="1">
    <citation type="submission" date="2016-07" db="EMBL/GenBank/DDBJ databases">
        <title>Pervasive Adenine N6-methylation of Active Genes in Fungi.</title>
        <authorList>
            <consortium name="DOE Joint Genome Institute"/>
            <person name="Mondo S.J."/>
            <person name="Dannebaum R.O."/>
            <person name="Kuo R.C."/>
            <person name="Labutti K."/>
            <person name="Haridas S."/>
            <person name="Kuo A."/>
            <person name="Salamov A."/>
            <person name="Ahrendt S.R."/>
            <person name="Lipzen A."/>
            <person name="Sullivan W."/>
            <person name="Andreopoulos W.B."/>
            <person name="Clum A."/>
            <person name="Lindquist E."/>
            <person name="Daum C."/>
            <person name="Ramamoorthy G.K."/>
            <person name="Gryganskyi A."/>
            <person name="Culley D."/>
            <person name="Magnuson J.K."/>
            <person name="James T.Y."/>
            <person name="O'Malley M.A."/>
            <person name="Stajich J.E."/>
            <person name="Spatafora J.W."/>
            <person name="Visel A."/>
            <person name="Grigoriev I.V."/>
        </authorList>
    </citation>
    <scope>NUCLEOTIDE SEQUENCE [LARGE SCALE GENOMIC DNA]</scope>
    <source>
        <strain evidence="2 3">CBS 115471</strain>
    </source>
</reference>
<dbReference type="AlphaFoldDB" id="A0A1Y1Y9E8"/>
<keyword evidence="3" id="KW-1185">Reference proteome</keyword>
<dbReference type="Proteomes" id="UP000193144">
    <property type="component" value="Unassembled WGS sequence"/>
</dbReference>
<proteinExistence type="predicted"/>
<feature type="compositionally biased region" description="Polar residues" evidence="1">
    <location>
        <begin position="145"/>
        <end position="154"/>
    </location>
</feature>
<name>A0A1Y1Y9E8_9PLEO</name>
<accession>A0A1Y1Y9E8</accession>
<evidence type="ECO:0000256" key="1">
    <source>
        <dbReference type="SAM" id="MobiDB-lite"/>
    </source>
</evidence>
<feature type="compositionally biased region" description="Basic and acidic residues" evidence="1">
    <location>
        <begin position="24"/>
        <end position="42"/>
    </location>
</feature>
<gene>
    <name evidence="2" type="ORF">BCR34DRAFT_579839</name>
</gene>
<evidence type="ECO:0000313" key="3">
    <source>
        <dbReference type="Proteomes" id="UP000193144"/>
    </source>
</evidence>
<organism evidence="2 3">
    <name type="scientific">Clohesyomyces aquaticus</name>
    <dbReference type="NCBI Taxonomy" id="1231657"/>
    <lineage>
        <taxon>Eukaryota</taxon>
        <taxon>Fungi</taxon>
        <taxon>Dikarya</taxon>
        <taxon>Ascomycota</taxon>
        <taxon>Pezizomycotina</taxon>
        <taxon>Dothideomycetes</taxon>
        <taxon>Pleosporomycetidae</taxon>
        <taxon>Pleosporales</taxon>
        <taxon>Lindgomycetaceae</taxon>
        <taxon>Clohesyomyces</taxon>
    </lineage>
</organism>